<evidence type="ECO:0000313" key="17">
    <source>
        <dbReference type="EMBL" id="KAH0855576.1"/>
    </source>
</evidence>
<keyword evidence="8" id="KW-0256">Endoplasmic reticulum</keyword>
<evidence type="ECO:0000313" key="18">
    <source>
        <dbReference type="EMBL" id="KAH0895639.1"/>
    </source>
</evidence>
<sequence length="773" mass="87317">MDKGSDLGRLFILLLRYLSPSLIEELRWNMDKGKAVMGAGRRWAVDFSDQSTVPSSRDILDPPGFSRASPEQDDSATSRQKKDAEAHWKLQKAWEVAQSPFKNLMMMGFMMWMAGNTVHLFSIGITFSALWQPLSALQSVGKIFEPFKDNKVELLMPKLVFLALNLGGLALGIWKLNTLGLLPTHASDWVSSLPPPQEVEHSGGGYRPSLPFRRSYGKLGQVLGGKHKTWNRILSKIKFVFMKHPDPCNHLSDYKLRHGTDGYKSLQNMFTPLNDGRIKIKLPETPPRCTHCSVPHHHKLYICLICRTLSCSSHLLSHARSNQGHDLAIDVERSELYCSSCVDQVYDPDFDNLLVSKLGSLSVAVVASDGVGGCGVRSSKKRRLLADSQFLVDRREKWSYPLGLRGLNNLGSTCFMNAVLQALVHAPPLRNFWLSGQHNRDLCPRRSMGMLCLPCDLDVIFSAMFSGDRTPYSPAHLLYSWWQHSTNLATYEQQDSHEFFISLLDCIHENEGKSKCLYKDHEECQCITHRAFSGLLRSDVTCTTCGSTSTTYDPFIDISLTLESAKGTKSRNSGEPSVNSPMMPTLSGCLDLFTRSEKLGPDQKLNCRSCGDKRESSKQMSIRRLPPLLCLHVKRFEHSLTRKASRKIDSYLQYPFRLNMSPYLSSSIIGKRFGNRMFAFDGEGEHDGSEFEIFAVVTHSGMLASGHYVTYLRLKGLWYRCDDAWINEVEEEVVRGCECYMLFYAQERVVQKAHKELSYQVISMADAFPFVDC</sequence>
<feature type="transmembrane region" description="Helical" evidence="14">
    <location>
        <begin position="154"/>
        <end position="174"/>
    </location>
</feature>
<organism evidence="17 19">
    <name type="scientific">Brassica napus</name>
    <name type="common">Rape</name>
    <dbReference type="NCBI Taxonomy" id="3708"/>
    <lineage>
        <taxon>Eukaryota</taxon>
        <taxon>Viridiplantae</taxon>
        <taxon>Streptophyta</taxon>
        <taxon>Embryophyta</taxon>
        <taxon>Tracheophyta</taxon>
        <taxon>Spermatophyta</taxon>
        <taxon>Magnoliopsida</taxon>
        <taxon>eudicotyledons</taxon>
        <taxon>Gunneridae</taxon>
        <taxon>Pentapetalae</taxon>
        <taxon>rosids</taxon>
        <taxon>malvids</taxon>
        <taxon>Brassicales</taxon>
        <taxon>Brassicaceae</taxon>
        <taxon>Brassiceae</taxon>
        <taxon>Brassica</taxon>
    </lineage>
</organism>
<dbReference type="InterPro" id="IPR013083">
    <property type="entry name" value="Znf_RING/FYVE/PHD"/>
</dbReference>
<dbReference type="PROSITE" id="PS00972">
    <property type="entry name" value="USP_1"/>
    <property type="match status" value="1"/>
</dbReference>
<evidence type="ECO:0000256" key="7">
    <source>
        <dbReference type="ARBA" id="ARBA00022771"/>
    </source>
</evidence>
<comment type="subcellular location">
    <subcellularLocation>
        <location evidence="1">Endoplasmic reticulum membrane</location>
        <topology evidence="1">Multi-pass membrane protein</topology>
    </subcellularLocation>
</comment>
<evidence type="ECO:0000256" key="13">
    <source>
        <dbReference type="SAM" id="MobiDB-lite"/>
    </source>
</evidence>
<evidence type="ECO:0000256" key="11">
    <source>
        <dbReference type="ARBA" id="ARBA00023136"/>
    </source>
</evidence>
<dbReference type="InterPro" id="IPR001394">
    <property type="entry name" value="Peptidase_C19_UCH"/>
</dbReference>
<dbReference type="PROSITE" id="PS50271">
    <property type="entry name" value="ZF_UBP"/>
    <property type="match status" value="1"/>
</dbReference>
<dbReference type="InterPro" id="IPR009445">
    <property type="entry name" value="TMEM85/Emc4"/>
</dbReference>
<dbReference type="Proteomes" id="UP000824890">
    <property type="component" value="Unassembled WGS sequence"/>
</dbReference>
<feature type="transmembrane region" description="Helical" evidence="14">
    <location>
        <begin position="109"/>
        <end position="134"/>
    </location>
</feature>
<keyword evidence="19" id="KW-1185">Reference proteome</keyword>
<gene>
    <name evidence="17" type="ORF">HID58_007827</name>
    <name evidence="18" type="ORF">HID58_045207</name>
</gene>
<comment type="similarity">
    <text evidence="2">Belongs to the EMC4 family.</text>
</comment>
<evidence type="ECO:0000256" key="12">
    <source>
        <dbReference type="PROSITE-ProRule" id="PRU00502"/>
    </source>
</evidence>
<keyword evidence="11 14" id="KW-0472">Membrane</keyword>
<dbReference type="SUPFAM" id="SSF57850">
    <property type="entry name" value="RING/U-box"/>
    <property type="match status" value="1"/>
</dbReference>
<evidence type="ECO:0000256" key="6">
    <source>
        <dbReference type="ARBA" id="ARBA00022723"/>
    </source>
</evidence>
<dbReference type="EMBL" id="JAGKQM010000056">
    <property type="protein sequence ID" value="KAH0855576.1"/>
    <property type="molecule type" value="Genomic_DNA"/>
</dbReference>
<feature type="domain" description="UBP-type" evidence="16">
    <location>
        <begin position="246"/>
        <end position="365"/>
    </location>
</feature>
<dbReference type="CDD" id="cd02660">
    <property type="entry name" value="Peptidase_C19D"/>
    <property type="match status" value="1"/>
</dbReference>
<keyword evidence="7 12" id="KW-0863">Zinc-finger</keyword>
<proteinExistence type="inferred from homology"/>
<evidence type="ECO:0000256" key="4">
    <source>
        <dbReference type="ARBA" id="ARBA00020820"/>
    </source>
</evidence>
<name>A0ABQ7XIB0_BRANA</name>
<keyword evidence="9" id="KW-0862">Zinc</keyword>
<comment type="similarity">
    <text evidence="3">Belongs to the peptidase C19 family.</text>
</comment>
<dbReference type="InterPro" id="IPR001607">
    <property type="entry name" value="Znf_UBP"/>
</dbReference>
<keyword evidence="10 14" id="KW-1133">Transmembrane helix</keyword>
<evidence type="ECO:0000256" key="2">
    <source>
        <dbReference type="ARBA" id="ARBA00007715"/>
    </source>
</evidence>
<dbReference type="SUPFAM" id="SSF54001">
    <property type="entry name" value="Cysteine proteinases"/>
    <property type="match status" value="1"/>
</dbReference>
<dbReference type="Gene3D" id="3.30.40.10">
    <property type="entry name" value="Zinc/RING finger domain, C3HC4 (zinc finger)"/>
    <property type="match status" value="1"/>
</dbReference>
<dbReference type="EMBL" id="JAGKQM010000012">
    <property type="protein sequence ID" value="KAH0895639.1"/>
    <property type="molecule type" value="Genomic_DNA"/>
</dbReference>
<evidence type="ECO:0000256" key="9">
    <source>
        <dbReference type="ARBA" id="ARBA00022833"/>
    </source>
</evidence>
<comment type="caution">
    <text evidence="17">The sequence shown here is derived from an EMBL/GenBank/DDBJ whole genome shotgun (WGS) entry which is preliminary data.</text>
</comment>
<evidence type="ECO:0000256" key="3">
    <source>
        <dbReference type="ARBA" id="ARBA00009085"/>
    </source>
</evidence>
<dbReference type="PROSITE" id="PS50235">
    <property type="entry name" value="USP_3"/>
    <property type="match status" value="1"/>
</dbReference>
<evidence type="ECO:0000256" key="8">
    <source>
        <dbReference type="ARBA" id="ARBA00022824"/>
    </source>
</evidence>
<dbReference type="Pfam" id="PF06417">
    <property type="entry name" value="EMC4"/>
    <property type="match status" value="1"/>
</dbReference>
<dbReference type="PANTHER" id="PTHR21646">
    <property type="entry name" value="UBIQUITIN CARBOXYL-TERMINAL HYDROLASE"/>
    <property type="match status" value="1"/>
</dbReference>
<dbReference type="InterPro" id="IPR038765">
    <property type="entry name" value="Papain-like_cys_pep_sf"/>
</dbReference>
<evidence type="ECO:0000259" key="16">
    <source>
        <dbReference type="PROSITE" id="PS50271"/>
    </source>
</evidence>
<feature type="region of interest" description="Disordered" evidence="13">
    <location>
        <begin position="52"/>
        <end position="82"/>
    </location>
</feature>
<dbReference type="PANTHER" id="PTHR21646:SF49">
    <property type="entry name" value="UBIQUITIN C-TERMINAL HYDROLASE 22"/>
    <property type="match status" value="1"/>
</dbReference>
<dbReference type="InterPro" id="IPR050185">
    <property type="entry name" value="Ub_carboxyl-term_hydrolase"/>
</dbReference>
<protein>
    <recommendedName>
        <fullName evidence="4">ER membrane protein complex subunit 4</fullName>
    </recommendedName>
</protein>
<evidence type="ECO:0000259" key="15">
    <source>
        <dbReference type="PROSITE" id="PS50235"/>
    </source>
</evidence>
<keyword evidence="6" id="KW-0479">Metal-binding</keyword>
<dbReference type="Gene3D" id="3.90.70.10">
    <property type="entry name" value="Cysteine proteinases"/>
    <property type="match status" value="1"/>
</dbReference>
<feature type="domain" description="USP" evidence="15">
    <location>
        <begin position="405"/>
        <end position="747"/>
    </location>
</feature>
<dbReference type="Pfam" id="PF02148">
    <property type="entry name" value="zf-UBP"/>
    <property type="match status" value="1"/>
</dbReference>
<reference evidence="17 19" key="1">
    <citation type="submission" date="2021-05" db="EMBL/GenBank/DDBJ databases">
        <title>Genome Assembly of Synthetic Allotetraploid Brassica napus Reveals Homoeologous Exchanges between Subgenomes.</title>
        <authorList>
            <person name="Davis J.T."/>
        </authorList>
    </citation>
    <scope>NUCLEOTIDE SEQUENCE [LARGE SCALE GENOMIC DNA]</scope>
    <source>
        <strain evidence="19">cv. Da-Ae</strain>
        <tissue evidence="17">Seedling</tissue>
    </source>
</reference>
<evidence type="ECO:0000256" key="5">
    <source>
        <dbReference type="ARBA" id="ARBA00022692"/>
    </source>
</evidence>
<keyword evidence="5 14" id="KW-0812">Transmembrane</keyword>
<evidence type="ECO:0000256" key="10">
    <source>
        <dbReference type="ARBA" id="ARBA00022989"/>
    </source>
</evidence>
<evidence type="ECO:0000313" key="19">
    <source>
        <dbReference type="Proteomes" id="UP000824890"/>
    </source>
</evidence>
<evidence type="ECO:0000256" key="14">
    <source>
        <dbReference type="SAM" id="Phobius"/>
    </source>
</evidence>
<accession>A0ABQ7XIB0</accession>
<dbReference type="InterPro" id="IPR018200">
    <property type="entry name" value="USP_CS"/>
</dbReference>
<dbReference type="InterPro" id="IPR028889">
    <property type="entry name" value="USP"/>
</dbReference>
<dbReference type="Pfam" id="PF00443">
    <property type="entry name" value="UCH"/>
    <property type="match status" value="1"/>
</dbReference>
<evidence type="ECO:0000256" key="1">
    <source>
        <dbReference type="ARBA" id="ARBA00004477"/>
    </source>
</evidence>